<gene>
    <name evidence="8" type="ORF">OXX778_LOCUS19587</name>
</gene>
<dbReference type="PROSITE" id="PS50878">
    <property type="entry name" value="RT_POL"/>
    <property type="match status" value="1"/>
</dbReference>
<evidence type="ECO:0000256" key="6">
    <source>
        <dbReference type="ARBA" id="ARBA00022918"/>
    </source>
</evidence>
<evidence type="ECO:0000256" key="3">
    <source>
        <dbReference type="ARBA" id="ARBA00022722"/>
    </source>
</evidence>
<evidence type="ECO:0000259" key="7">
    <source>
        <dbReference type="PROSITE" id="PS50878"/>
    </source>
</evidence>
<protein>
    <recommendedName>
        <fullName evidence="7">Reverse transcriptase domain-containing protein</fullName>
    </recommendedName>
</protein>
<feature type="non-terminal residue" evidence="8">
    <location>
        <position position="1"/>
    </location>
</feature>
<dbReference type="Pfam" id="PF00078">
    <property type="entry name" value="RVT_1"/>
    <property type="match status" value="1"/>
</dbReference>
<evidence type="ECO:0000256" key="1">
    <source>
        <dbReference type="ARBA" id="ARBA00022679"/>
    </source>
</evidence>
<dbReference type="AlphaFoldDB" id="A0A814LMI9"/>
<dbReference type="GO" id="GO:0016787">
    <property type="term" value="F:hydrolase activity"/>
    <property type="evidence" value="ECO:0007669"/>
    <property type="project" value="UniProtKB-KW"/>
</dbReference>
<dbReference type="FunFam" id="3.10.20.370:FF:000001">
    <property type="entry name" value="Retrovirus-related Pol polyprotein from transposon 17.6-like protein"/>
    <property type="match status" value="1"/>
</dbReference>
<keyword evidence="3" id="KW-0540">Nuclease</keyword>
<dbReference type="GO" id="GO:0004519">
    <property type="term" value="F:endonuclease activity"/>
    <property type="evidence" value="ECO:0007669"/>
    <property type="project" value="UniProtKB-KW"/>
</dbReference>
<dbReference type="Gene3D" id="3.10.20.370">
    <property type="match status" value="1"/>
</dbReference>
<dbReference type="InterPro" id="IPR043502">
    <property type="entry name" value="DNA/RNA_pol_sf"/>
</dbReference>
<comment type="caution">
    <text evidence="8">The sequence shown here is derived from an EMBL/GenBank/DDBJ whole genome shotgun (WGS) entry which is preliminary data.</text>
</comment>
<dbReference type="InterPro" id="IPR043128">
    <property type="entry name" value="Rev_trsase/Diguanyl_cyclase"/>
</dbReference>
<dbReference type="Proteomes" id="UP000663879">
    <property type="component" value="Unassembled WGS sequence"/>
</dbReference>
<keyword evidence="6" id="KW-0695">RNA-directed DNA polymerase</keyword>
<dbReference type="Pfam" id="PF17917">
    <property type="entry name" value="RT_RNaseH"/>
    <property type="match status" value="1"/>
</dbReference>
<evidence type="ECO:0000256" key="2">
    <source>
        <dbReference type="ARBA" id="ARBA00022695"/>
    </source>
</evidence>
<dbReference type="Gene3D" id="3.10.10.10">
    <property type="entry name" value="HIV Type 1 Reverse Transcriptase, subunit A, domain 1"/>
    <property type="match status" value="1"/>
</dbReference>
<keyword evidence="2" id="KW-0548">Nucleotidyltransferase</keyword>
<keyword evidence="4" id="KW-0255">Endonuclease</keyword>
<dbReference type="PANTHER" id="PTHR37984">
    <property type="entry name" value="PROTEIN CBG26694"/>
    <property type="match status" value="1"/>
</dbReference>
<sequence length="612" mass="69411">MEIKIGGWTGMHNFVISESLQGKEAIIGRDFLKVNKVDCTLLYEYSLIPRCQRTVCLKVETNTLAKEVVFTPTYGDLKDEGVYLAHSVNAIEDGIIYVTVINTNPYQVTLKKGTIMGFVDGYHDLFAELYSTEGQTTSSDSGKPSNEEINKLVDKDDVGRTHLIKHSIDTGDNGPIRKRQFRIPHAVQPELDKQVDELLKNGLIEESASPWCTPVMLAKQVGKNGQVKFRFLADMREINKITKKDCYPLPRIDQALDSLGGAKYFTGLDMARSYFQVPLREEDKEKTAFCVNNKLYQWKVMPQGLTNAPATFSRLMNLVLNGLTHKHCLVYLDDLIIYSRTFNENLAHLNEILDRLIAAGLKLKPGKCQFASNRVSYLGFVVSENGVEPYKEKVKSYPDFSRTFVIQTDASQVAVGAVIGQFDNNKKFRPISYSSRHLTGAETRYSATERELLAIVEAKKKNYALIYGRKVLFVTDHQPLVTMKNLKEPMGRIGRLLHKLQDIDYEIVYQPGKENFTADLLSRPENVDVKAQVNAVEMDFISALNWQVEQDSDDEMFRVKEVVSGGRKFNFMKWSGINRAKEWYRYCQDLVCKDGVLFHVGNGLNKRVVPAS</sequence>
<evidence type="ECO:0000313" key="9">
    <source>
        <dbReference type="Proteomes" id="UP000663879"/>
    </source>
</evidence>
<keyword evidence="5" id="KW-0378">Hydrolase</keyword>
<dbReference type="InterPro" id="IPR050951">
    <property type="entry name" value="Retrovirus_Pol_polyprotein"/>
</dbReference>
<evidence type="ECO:0000256" key="4">
    <source>
        <dbReference type="ARBA" id="ARBA00022759"/>
    </source>
</evidence>
<keyword evidence="9" id="KW-1185">Reference proteome</keyword>
<organism evidence="8 9">
    <name type="scientific">Brachionus calyciflorus</name>
    <dbReference type="NCBI Taxonomy" id="104777"/>
    <lineage>
        <taxon>Eukaryota</taxon>
        <taxon>Metazoa</taxon>
        <taxon>Spiralia</taxon>
        <taxon>Gnathifera</taxon>
        <taxon>Rotifera</taxon>
        <taxon>Eurotatoria</taxon>
        <taxon>Monogononta</taxon>
        <taxon>Pseudotrocha</taxon>
        <taxon>Ploima</taxon>
        <taxon>Brachionidae</taxon>
        <taxon>Brachionus</taxon>
    </lineage>
</organism>
<dbReference type="EMBL" id="CAJNOC010006016">
    <property type="protein sequence ID" value="CAF1067859.1"/>
    <property type="molecule type" value="Genomic_DNA"/>
</dbReference>
<dbReference type="CDD" id="cd01647">
    <property type="entry name" value="RT_LTR"/>
    <property type="match status" value="1"/>
</dbReference>
<keyword evidence="1" id="KW-0808">Transferase</keyword>
<name>A0A814LMI9_9BILA</name>
<dbReference type="OrthoDB" id="420169at2759"/>
<dbReference type="SUPFAM" id="SSF56672">
    <property type="entry name" value="DNA/RNA polymerases"/>
    <property type="match status" value="1"/>
</dbReference>
<proteinExistence type="predicted"/>
<dbReference type="InterPro" id="IPR041373">
    <property type="entry name" value="RT_RNaseH"/>
</dbReference>
<dbReference type="CDD" id="cd09274">
    <property type="entry name" value="RNase_HI_RT_Ty3"/>
    <property type="match status" value="1"/>
</dbReference>
<accession>A0A814LMI9</accession>
<dbReference type="PANTHER" id="PTHR37984:SF5">
    <property type="entry name" value="PROTEIN NYNRIN-LIKE"/>
    <property type="match status" value="1"/>
</dbReference>
<dbReference type="InterPro" id="IPR000477">
    <property type="entry name" value="RT_dom"/>
</dbReference>
<reference evidence="8" key="1">
    <citation type="submission" date="2021-02" db="EMBL/GenBank/DDBJ databases">
        <authorList>
            <person name="Nowell W R."/>
        </authorList>
    </citation>
    <scope>NUCLEOTIDE SEQUENCE</scope>
    <source>
        <strain evidence="8">Ploen Becks lab</strain>
    </source>
</reference>
<feature type="domain" description="Reverse transcriptase" evidence="7">
    <location>
        <begin position="202"/>
        <end position="382"/>
    </location>
</feature>
<evidence type="ECO:0000313" key="8">
    <source>
        <dbReference type="EMBL" id="CAF1067859.1"/>
    </source>
</evidence>
<dbReference type="GO" id="GO:0003964">
    <property type="term" value="F:RNA-directed DNA polymerase activity"/>
    <property type="evidence" value="ECO:0007669"/>
    <property type="project" value="UniProtKB-KW"/>
</dbReference>
<evidence type="ECO:0000256" key="5">
    <source>
        <dbReference type="ARBA" id="ARBA00022801"/>
    </source>
</evidence>
<dbReference type="Gene3D" id="3.30.70.270">
    <property type="match status" value="1"/>
</dbReference>